<reference evidence="1 2" key="1">
    <citation type="journal article" date="2024" name="G3 (Bethesda)">
        <title>Genome assembly of Hibiscus sabdariffa L. provides insights into metabolisms of medicinal natural products.</title>
        <authorList>
            <person name="Kim T."/>
        </authorList>
    </citation>
    <scope>NUCLEOTIDE SEQUENCE [LARGE SCALE GENOMIC DNA]</scope>
    <source>
        <strain evidence="1">TK-2024</strain>
        <tissue evidence="1">Old leaves</tissue>
    </source>
</reference>
<evidence type="ECO:0000313" key="1">
    <source>
        <dbReference type="EMBL" id="KAK9030173.1"/>
    </source>
</evidence>
<name>A0ABR2SYX5_9ROSI</name>
<organism evidence="1 2">
    <name type="scientific">Hibiscus sabdariffa</name>
    <name type="common">roselle</name>
    <dbReference type="NCBI Taxonomy" id="183260"/>
    <lineage>
        <taxon>Eukaryota</taxon>
        <taxon>Viridiplantae</taxon>
        <taxon>Streptophyta</taxon>
        <taxon>Embryophyta</taxon>
        <taxon>Tracheophyta</taxon>
        <taxon>Spermatophyta</taxon>
        <taxon>Magnoliopsida</taxon>
        <taxon>eudicotyledons</taxon>
        <taxon>Gunneridae</taxon>
        <taxon>Pentapetalae</taxon>
        <taxon>rosids</taxon>
        <taxon>malvids</taxon>
        <taxon>Malvales</taxon>
        <taxon>Malvaceae</taxon>
        <taxon>Malvoideae</taxon>
        <taxon>Hibiscus</taxon>
    </lineage>
</organism>
<keyword evidence="2" id="KW-1185">Reference proteome</keyword>
<comment type="caution">
    <text evidence="1">The sequence shown here is derived from an EMBL/GenBank/DDBJ whole genome shotgun (WGS) entry which is preliminary data.</text>
</comment>
<protein>
    <submittedName>
        <fullName evidence="1">Uncharacterized protein</fullName>
    </submittedName>
</protein>
<dbReference type="EMBL" id="JBBPBN010000010">
    <property type="protein sequence ID" value="KAK9030173.1"/>
    <property type="molecule type" value="Genomic_DNA"/>
</dbReference>
<proteinExistence type="predicted"/>
<accession>A0ABR2SYX5</accession>
<sequence>MGSPIRSSYIGVGLISMSIEPSDEKPQQANLSPARVEWTGQRSQNSHNETLAFLSLAASTASAVNVVPPLLLAPAVVLVAWLPTGSPHSLLLFSRVRITKSRQTKP</sequence>
<dbReference type="Proteomes" id="UP001396334">
    <property type="component" value="Unassembled WGS sequence"/>
</dbReference>
<evidence type="ECO:0000313" key="2">
    <source>
        <dbReference type="Proteomes" id="UP001396334"/>
    </source>
</evidence>
<gene>
    <name evidence="1" type="ORF">V6N11_031604</name>
</gene>